<dbReference type="EMBL" id="BAOS01000014">
    <property type="protein sequence ID" value="GAX60758.1"/>
    <property type="molecule type" value="Genomic_DNA"/>
</dbReference>
<evidence type="ECO:0000313" key="3">
    <source>
        <dbReference type="Proteomes" id="UP000218542"/>
    </source>
</evidence>
<name>A0A286TXZ4_9BACT</name>
<evidence type="ECO:0000256" key="1">
    <source>
        <dbReference type="SAM" id="MobiDB-lite"/>
    </source>
</evidence>
<evidence type="ECO:0000313" key="2">
    <source>
        <dbReference type="EMBL" id="GAX60758.1"/>
    </source>
</evidence>
<dbReference type="AlphaFoldDB" id="A0A286TXZ4"/>
<dbReference type="Proteomes" id="UP000218542">
    <property type="component" value="Unassembled WGS sequence"/>
</dbReference>
<reference evidence="3" key="1">
    <citation type="journal article" date="2017" name="Environ. Microbiol. Rep.">
        <title>Genetic Diversity of Marine Anaerobic Ammonium-Oxidizing Bacteria as Revealed by Genomic and Proteomic Analyses of 'Candidatus Scalindua japonica'.</title>
        <authorList>
            <person name="Oshiki M."/>
            <person name="Mizuto K."/>
            <person name="Kimura Z."/>
            <person name="Kindaichi T."/>
            <person name="Satoh H."/>
            <person name="Okabe S."/>
        </authorList>
    </citation>
    <scope>NUCLEOTIDE SEQUENCE [LARGE SCALE GENOMIC DNA]</scope>
    <source>
        <strain evidence="3">husup-a2</strain>
    </source>
</reference>
<keyword evidence="3" id="KW-1185">Reference proteome</keyword>
<proteinExistence type="predicted"/>
<dbReference type="RefSeq" id="WP_096894156.1">
    <property type="nucleotide sequence ID" value="NZ_BAOS01000014.1"/>
</dbReference>
<dbReference type="OrthoDB" id="1118190at2"/>
<feature type="region of interest" description="Disordered" evidence="1">
    <location>
        <begin position="125"/>
        <end position="149"/>
    </location>
</feature>
<protein>
    <submittedName>
        <fullName evidence="2">Alkylated DNA repair protein</fullName>
    </submittedName>
</protein>
<gene>
    <name evidence="2" type="ORF">SCALIN_C14_0021</name>
</gene>
<organism evidence="2 3">
    <name type="scientific">Candidatus Scalindua japonica</name>
    <dbReference type="NCBI Taxonomy" id="1284222"/>
    <lineage>
        <taxon>Bacteria</taxon>
        <taxon>Pseudomonadati</taxon>
        <taxon>Planctomycetota</taxon>
        <taxon>Candidatus Brocadiia</taxon>
        <taxon>Candidatus Brocadiales</taxon>
        <taxon>Candidatus Scalinduaceae</taxon>
        <taxon>Candidatus Scalindua</taxon>
    </lineage>
</organism>
<sequence length="258" mass="27874">MKRSVAVLSLILLFATIAFVNLTYASQYSLSNEDTHKSPQSVSPQAMSKDPLVGSVAETMNSAGYTYILLQTKKDMVWVAIPESKVSVGEDVVLAAGFEMIEYKSPSLNRTFDSILFSEGLISQGGSAPEDAKPQKKTLGSSGAKPSAHKDIKVEKVDGANSYTVSELFAKRKELDNKDIILTGEVVKVTPRIMNKNWLHIQDGTGSAQSGDNDMVVTTMDLPSVGDTVTIKGVLFSDKDFGSGYKYNAIVEFGQVSK</sequence>
<comment type="caution">
    <text evidence="2">The sequence shown here is derived from an EMBL/GenBank/DDBJ whole genome shotgun (WGS) entry which is preliminary data.</text>
</comment>
<accession>A0A286TXZ4</accession>